<dbReference type="Proteomes" id="UP001201217">
    <property type="component" value="Unassembled WGS sequence"/>
</dbReference>
<name>A0ABS9E9W9_9HYPH</name>
<accession>A0ABS9E9W9</accession>
<evidence type="ECO:0000313" key="4">
    <source>
        <dbReference type="Proteomes" id="UP001201217"/>
    </source>
</evidence>
<dbReference type="EMBL" id="JAKGTI010000003">
    <property type="protein sequence ID" value="MCF4099679.1"/>
    <property type="molecule type" value="Genomic_DNA"/>
</dbReference>
<evidence type="ECO:0000256" key="1">
    <source>
        <dbReference type="SAM" id="MobiDB-lite"/>
    </source>
</evidence>
<feature type="transmembrane region" description="Helical" evidence="2">
    <location>
        <begin position="114"/>
        <end position="133"/>
    </location>
</feature>
<evidence type="ECO:0000313" key="3">
    <source>
        <dbReference type="EMBL" id="MCF4099679.1"/>
    </source>
</evidence>
<dbReference type="RefSeq" id="WP_236115360.1">
    <property type="nucleotide sequence ID" value="NZ_JAKGTI010000003.1"/>
</dbReference>
<keyword evidence="2" id="KW-0472">Membrane</keyword>
<proteinExistence type="predicted"/>
<keyword evidence="4" id="KW-1185">Reference proteome</keyword>
<keyword evidence="2" id="KW-0812">Transmembrane</keyword>
<feature type="transmembrane region" description="Helical" evidence="2">
    <location>
        <begin position="145"/>
        <end position="171"/>
    </location>
</feature>
<feature type="region of interest" description="Disordered" evidence="1">
    <location>
        <begin position="1"/>
        <end position="22"/>
    </location>
</feature>
<feature type="transmembrane region" description="Helical" evidence="2">
    <location>
        <begin position="71"/>
        <end position="93"/>
    </location>
</feature>
<evidence type="ECO:0000256" key="2">
    <source>
        <dbReference type="SAM" id="Phobius"/>
    </source>
</evidence>
<evidence type="ECO:0008006" key="5">
    <source>
        <dbReference type="Google" id="ProtNLM"/>
    </source>
</evidence>
<protein>
    <recommendedName>
        <fullName evidence="5">DUF2975 domain-containing protein</fullName>
    </recommendedName>
</protein>
<feature type="transmembrane region" description="Helical" evidence="2">
    <location>
        <begin position="29"/>
        <end position="51"/>
    </location>
</feature>
<sequence length="179" mass="19230">MSNVVKFQPPPKRKPEPQEKGPQEKAARFVWVSALVGPLASALLLITLFSFSDIWRALTNPLVSSYWVQLGRVFGMALVIGVAALPFSLLVLGPYAMAIKKGRVLQRAIFIRRALLAGAIFGGTVLVALGLMLGSGLNNVGLGQILFSLVTGVIAGTMISFIWAQVIWMLASPTARRGQ</sequence>
<reference evidence="3 4" key="1">
    <citation type="submission" date="2022-01" db="EMBL/GenBank/DDBJ databases">
        <title>Maritalea mediterranea sp. nov., isolated from marine plastic residues from the Malva-rosa beach (Valencia, Spain).</title>
        <authorList>
            <person name="Vidal-Verdu A."/>
            <person name="Molina-Menor E."/>
            <person name="Pascual J."/>
            <person name="Pereto J."/>
            <person name="Porcar M."/>
        </authorList>
    </citation>
    <scope>NUCLEOTIDE SEQUENCE [LARGE SCALE GENOMIC DNA]</scope>
    <source>
        <strain evidence="3 4">P4.10X</strain>
    </source>
</reference>
<feature type="compositionally biased region" description="Basic and acidic residues" evidence="1">
    <location>
        <begin position="13"/>
        <end position="22"/>
    </location>
</feature>
<organism evidence="3 4">
    <name type="scientific">Maritalea mediterranea</name>
    <dbReference type="NCBI Taxonomy" id="2909667"/>
    <lineage>
        <taxon>Bacteria</taxon>
        <taxon>Pseudomonadati</taxon>
        <taxon>Pseudomonadota</taxon>
        <taxon>Alphaproteobacteria</taxon>
        <taxon>Hyphomicrobiales</taxon>
        <taxon>Devosiaceae</taxon>
        <taxon>Maritalea</taxon>
    </lineage>
</organism>
<gene>
    <name evidence="3" type="ORF">L1I42_14385</name>
</gene>
<comment type="caution">
    <text evidence="3">The sequence shown here is derived from an EMBL/GenBank/DDBJ whole genome shotgun (WGS) entry which is preliminary data.</text>
</comment>
<keyword evidence="2" id="KW-1133">Transmembrane helix</keyword>